<evidence type="ECO:0000259" key="1">
    <source>
        <dbReference type="Pfam" id="PF08349"/>
    </source>
</evidence>
<gene>
    <name evidence="2" type="ordered locus">Metev_0974</name>
</gene>
<protein>
    <recommendedName>
        <fullName evidence="1">DUF1722 domain-containing protein</fullName>
    </recommendedName>
</protein>
<dbReference type="InterPro" id="IPR013560">
    <property type="entry name" value="DUF1722"/>
</dbReference>
<dbReference type="PANTHER" id="PTHR30087">
    <property type="entry name" value="INNER MEMBRANE PROTEIN"/>
    <property type="match status" value="1"/>
</dbReference>
<sequence>MDGFPRPKVLVSRCLEFENVRYDGHVISSQIVKDLEPYVDYIKVCPEVEIGLGVPRDPIRIVKINGRYRLIQHRTNRDITEEMDKFTDDFLDKLQDVDGFIFKSGSPTIGYRNIKVYSGMESATVIEKGSGFFAAKILEKYNGYPVEENDRLRNSRIRHHFLTNLFAFTEFRRIKSKKSIDELIKYHKKHHYLFLTYNIKIYNEMESLIKNCFDIPIKTLFDNYEYHLKELFSKPPVSEYYLQTANTVFSQFSSKVPQNEIEYFNQVLEKYKQNLITLHGLLEILKLYVLRFDNTGIKDDRLFQPYPIKLQPSVDEDRDKDYWK</sequence>
<dbReference type="GeneID" id="9346603"/>
<dbReference type="RefSeq" id="WP_013194432.1">
    <property type="nucleotide sequence ID" value="NC_014253.1"/>
</dbReference>
<accession>D7E7B6</accession>
<dbReference type="AlphaFoldDB" id="D7E7B6"/>
<evidence type="ECO:0000313" key="2">
    <source>
        <dbReference type="EMBL" id="ADI73865.1"/>
    </source>
</evidence>
<dbReference type="Pfam" id="PF08349">
    <property type="entry name" value="DUF1722"/>
    <property type="match status" value="1"/>
</dbReference>
<dbReference type="STRING" id="644295.Metev_0974"/>
<dbReference type="OrthoDB" id="2675at2157"/>
<proteinExistence type="predicted"/>
<evidence type="ECO:0000313" key="3">
    <source>
        <dbReference type="Proteomes" id="UP000000391"/>
    </source>
</evidence>
<name>D7E7B6_METEZ</name>
<keyword evidence="3" id="KW-1185">Reference proteome</keyword>
<dbReference type="PANTHER" id="PTHR30087:SF0">
    <property type="entry name" value="INNER MEMBRANE PROTEIN"/>
    <property type="match status" value="1"/>
</dbReference>
<reference evidence="2 3" key="1">
    <citation type="submission" date="2010-06" db="EMBL/GenBank/DDBJ databases">
        <title>Complete sequence chromosome of Methanohalobium evestigatum Z-7303.</title>
        <authorList>
            <consortium name="US DOE Joint Genome Institute"/>
            <person name="Lucas S."/>
            <person name="Copeland A."/>
            <person name="Lapidus A."/>
            <person name="Cheng J.-F."/>
            <person name="Bruce D."/>
            <person name="Goodwin L."/>
            <person name="Pitluck S."/>
            <person name="Saunders E."/>
            <person name="Detter J.C."/>
            <person name="Han C."/>
            <person name="Tapia R."/>
            <person name="Land M."/>
            <person name="Hauser L."/>
            <person name="Kyrpides N."/>
            <person name="Mikhailova N."/>
            <person name="Sieprawska-Lupa M."/>
            <person name="Whitman W.B."/>
            <person name="Anderson I."/>
            <person name="Woyke T."/>
        </authorList>
    </citation>
    <scope>NUCLEOTIDE SEQUENCE [LARGE SCALE GENOMIC DNA]</scope>
    <source>
        <strain evidence="3">ATCC BAA-1072 / DSM 3721 / NBRC 107634 / OCM 161 / Z-7303</strain>
    </source>
</reference>
<organism evidence="2 3">
    <name type="scientific">Methanohalobium evestigatum (strain ATCC BAA-1072 / DSM 3721 / NBRC 107634 / OCM 161 / Z-7303)</name>
    <dbReference type="NCBI Taxonomy" id="644295"/>
    <lineage>
        <taxon>Archaea</taxon>
        <taxon>Methanobacteriati</taxon>
        <taxon>Methanobacteriota</taxon>
        <taxon>Stenosarchaea group</taxon>
        <taxon>Methanomicrobia</taxon>
        <taxon>Methanosarcinales</taxon>
        <taxon>Methanosarcinaceae</taxon>
        <taxon>Methanohalobium</taxon>
    </lineage>
</organism>
<dbReference type="EMBL" id="CP002069">
    <property type="protein sequence ID" value="ADI73865.1"/>
    <property type="molecule type" value="Genomic_DNA"/>
</dbReference>
<dbReference type="HOGENOM" id="CLU_076318_0_1_2"/>
<dbReference type="Pfam" id="PF04463">
    <property type="entry name" value="2-thiour_desulf"/>
    <property type="match status" value="1"/>
</dbReference>
<feature type="domain" description="DUF1722" evidence="1">
    <location>
        <begin position="192"/>
        <end position="307"/>
    </location>
</feature>
<dbReference type="KEGG" id="mev:Metev_0974"/>
<dbReference type="Proteomes" id="UP000000391">
    <property type="component" value="Chromosome"/>
</dbReference>
<dbReference type="InterPro" id="IPR007553">
    <property type="entry name" value="2-thiour_desulf"/>
</dbReference>